<name>A0ABQ8SAL0_PERAM</name>
<dbReference type="Proteomes" id="UP001148838">
    <property type="component" value="Unassembled WGS sequence"/>
</dbReference>
<proteinExistence type="predicted"/>
<comment type="caution">
    <text evidence="1">The sequence shown here is derived from an EMBL/GenBank/DDBJ whole genome shotgun (WGS) entry which is preliminary data.</text>
</comment>
<accession>A0ABQ8SAL0</accession>
<evidence type="ECO:0008006" key="3">
    <source>
        <dbReference type="Google" id="ProtNLM"/>
    </source>
</evidence>
<dbReference type="EMBL" id="JAJSOF020000031">
    <property type="protein sequence ID" value="KAJ4431020.1"/>
    <property type="molecule type" value="Genomic_DNA"/>
</dbReference>
<organism evidence="1 2">
    <name type="scientific">Periplaneta americana</name>
    <name type="common">American cockroach</name>
    <name type="synonym">Blatta americana</name>
    <dbReference type="NCBI Taxonomy" id="6978"/>
    <lineage>
        <taxon>Eukaryota</taxon>
        <taxon>Metazoa</taxon>
        <taxon>Ecdysozoa</taxon>
        <taxon>Arthropoda</taxon>
        <taxon>Hexapoda</taxon>
        <taxon>Insecta</taxon>
        <taxon>Pterygota</taxon>
        <taxon>Neoptera</taxon>
        <taxon>Polyneoptera</taxon>
        <taxon>Dictyoptera</taxon>
        <taxon>Blattodea</taxon>
        <taxon>Blattoidea</taxon>
        <taxon>Blattidae</taxon>
        <taxon>Blattinae</taxon>
        <taxon>Periplaneta</taxon>
    </lineage>
</organism>
<protein>
    <recommendedName>
        <fullName evidence="3">Reverse transcriptase</fullName>
    </recommendedName>
</protein>
<keyword evidence="2" id="KW-1185">Reference proteome</keyword>
<evidence type="ECO:0000313" key="1">
    <source>
        <dbReference type="EMBL" id="KAJ4431020.1"/>
    </source>
</evidence>
<reference evidence="1 2" key="1">
    <citation type="journal article" date="2022" name="Allergy">
        <title>Genome assembly and annotation of Periplaneta americana reveal a comprehensive cockroach allergen profile.</title>
        <authorList>
            <person name="Wang L."/>
            <person name="Xiong Q."/>
            <person name="Saelim N."/>
            <person name="Wang L."/>
            <person name="Nong W."/>
            <person name="Wan A.T."/>
            <person name="Shi M."/>
            <person name="Liu X."/>
            <person name="Cao Q."/>
            <person name="Hui J.H.L."/>
            <person name="Sookrung N."/>
            <person name="Leung T.F."/>
            <person name="Tungtrongchitr A."/>
            <person name="Tsui S.K.W."/>
        </authorList>
    </citation>
    <scope>NUCLEOTIDE SEQUENCE [LARGE SCALE GENOMIC DNA]</scope>
    <source>
        <strain evidence="1">PWHHKU_190912</strain>
    </source>
</reference>
<sequence length="359" mass="41435">MGSACGCAAIKSVEGIKLGEVEENRKPREIYPPLFYDTLIEFAIPKKLDRLSKLCLSETYSRVRIGQQGDALSRLLLSFALENAIRKVLDKRESLELNGLHQLLGYADGVNMLGEFYLKRDAIKMVGNVAVVRAIPGRSMIINRCRHCFNEIETLAHVFGSCPHGPRRLKTQEGFLQKVMKEKEKLDISFKPCPLLLPENPLEQDDIDYNLDLTQDSNKNDTPRDILRAVATETILMRIRNETVLERADEERMIAETDQEEKKNWLGHCPKRNSVPKDALEGMMSERRIRGRRRYVRDDIKIYGLYAETKRKTENKKDDFGLKRSTAANFEIKLERDLWHWLISKYVRVRTGVQIDKVV</sequence>
<evidence type="ECO:0000313" key="2">
    <source>
        <dbReference type="Proteomes" id="UP001148838"/>
    </source>
</evidence>
<gene>
    <name evidence="1" type="ORF">ANN_19613</name>
</gene>